<proteinExistence type="predicted"/>
<accession>A0ABU5XUY6</accession>
<keyword evidence="3" id="KW-1185">Reference proteome</keyword>
<dbReference type="InterPro" id="IPR000639">
    <property type="entry name" value="Epox_hydrolase-like"/>
</dbReference>
<dbReference type="SUPFAM" id="SSF53474">
    <property type="entry name" value="alpha/beta-Hydrolases"/>
    <property type="match status" value="1"/>
</dbReference>
<dbReference type="GO" id="GO:0016787">
    <property type="term" value="F:hydrolase activity"/>
    <property type="evidence" value="ECO:0007669"/>
    <property type="project" value="UniProtKB-KW"/>
</dbReference>
<name>A0ABU5XUY6_9MYCO</name>
<evidence type="ECO:0000313" key="2">
    <source>
        <dbReference type="EMBL" id="MEB3030821.1"/>
    </source>
</evidence>
<dbReference type="PRINTS" id="PR00111">
    <property type="entry name" value="ABHYDROLASE"/>
</dbReference>
<protein>
    <submittedName>
        <fullName evidence="2">Alpha/beta hydrolase</fullName>
    </submittedName>
</protein>
<dbReference type="Pfam" id="PF12697">
    <property type="entry name" value="Abhydrolase_6"/>
    <property type="match status" value="1"/>
</dbReference>
<dbReference type="Proteomes" id="UP001298593">
    <property type="component" value="Unassembled WGS sequence"/>
</dbReference>
<sequence>MISTTRATFDGVGTRMLSVAGDGTPVVLLHGYGDSADTWRGVLTLLAAAGRHAVAVDLPGFGQADPRRAGLLVPQFDAFADAVLADTGPAVLVGNSLGAATAVRAASRRGESVKALVALDDPLSARHFLARMVSRRPVSVGFWSRVGRTPIPPAVLRGVTRRVVPKMLYGPGVRPDPQVIAHWTRTTSRASDIATLGRYAFQYGHEALGAHRDLRVSCPTVIVHGAKDRIIPVHSSRALHQQVPGSELIVLPRSGHCPQLDNPGEVVRIIAELCGRVDNGERTR</sequence>
<organism evidence="2 3">
    <name type="scientific">[Mycobacterium] nativiensis</name>
    <dbReference type="NCBI Taxonomy" id="2855503"/>
    <lineage>
        <taxon>Bacteria</taxon>
        <taxon>Bacillati</taxon>
        <taxon>Actinomycetota</taxon>
        <taxon>Actinomycetes</taxon>
        <taxon>Mycobacteriales</taxon>
        <taxon>Mycobacteriaceae</taxon>
        <taxon>Mycolicibacter</taxon>
    </lineage>
</organism>
<keyword evidence="2" id="KW-0378">Hydrolase</keyword>
<dbReference type="Gene3D" id="3.40.50.1820">
    <property type="entry name" value="alpha/beta hydrolase"/>
    <property type="match status" value="1"/>
</dbReference>
<dbReference type="PANTHER" id="PTHR43689:SF8">
    <property type="entry name" value="ALPHA_BETA-HYDROLASES SUPERFAMILY PROTEIN"/>
    <property type="match status" value="1"/>
</dbReference>
<comment type="caution">
    <text evidence="2">The sequence shown here is derived from an EMBL/GenBank/DDBJ whole genome shotgun (WGS) entry which is preliminary data.</text>
</comment>
<feature type="domain" description="AB hydrolase-1" evidence="1">
    <location>
        <begin position="26"/>
        <end position="268"/>
    </location>
</feature>
<dbReference type="RefSeq" id="WP_224971554.1">
    <property type="nucleotide sequence ID" value="NZ_JAYJJU010000003.1"/>
</dbReference>
<reference evidence="2 3" key="1">
    <citation type="submission" date="2023-12" db="EMBL/GenBank/DDBJ databases">
        <title>Description of new species of Mycobacterium terrae complex isolated from sewage at the Sao Paulo Zoological Park Foundation in Brazil.</title>
        <authorList>
            <person name="Romagnoli C.L."/>
            <person name="Conceicao E.C."/>
            <person name="Machado E."/>
            <person name="Barreto L.B.P.F."/>
            <person name="Sharma A."/>
            <person name="Silva N.M."/>
            <person name="Marques L.E."/>
            <person name="Juliana M.A."/>
            <person name="Lourenco M.C.S."/>
            <person name="Digiampietri L.A."/>
            <person name="Suffys P.N."/>
            <person name="Viana-Niero C."/>
        </authorList>
    </citation>
    <scope>NUCLEOTIDE SEQUENCE [LARGE SCALE GENOMIC DNA]</scope>
    <source>
        <strain evidence="2 3">MYC340</strain>
    </source>
</reference>
<dbReference type="PRINTS" id="PR00412">
    <property type="entry name" value="EPOXHYDRLASE"/>
</dbReference>
<gene>
    <name evidence="2" type="ORF">KV113_04555</name>
</gene>
<dbReference type="EMBL" id="JAYJJU010000003">
    <property type="protein sequence ID" value="MEB3030821.1"/>
    <property type="molecule type" value="Genomic_DNA"/>
</dbReference>
<dbReference type="PANTHER" id="PTHR43689">
    <property type="entry name" value="HYDROLASE"/>
    <property type="match status" value="1"/>
</dbReference>
<dbReference type="InterPro" id="IPR000073">
    <property type="entry name" value="AB_hydrolase_1"/>
</dbReference>
<dbReference type="InterPro" id="IPR029058">
    <property type="entry name" value="AB_hydrolase_fold"/>
</dbReference>
<evidence type="ECO:0000313" key="3">
    <source>
        <dbReference type="Proteomes" id="UP001298593"/>
    </source>
</evidence>
<evidence type="ECO:0000259" key="1">
    <source>
        <dbReference type="Pfam" id="PF12697"/>
    </source>
</evidence>